<dbReference type="InterPro" id="IPR041542">
    <property type="entry name" value="GH43_C2"/>
</dbReference>
<comment type="similarity">
    <text evidence="1 6">Belongs to the glycosyl hydrolase 43 family.</text>
</comment>
<dbReference type="Proteomes" id="UP000092971">
    <property type="component" value="Chromosome"/>
</dbReference>
<dbReference type="CDD" id="cd18617">
    <property type="entry name" value="GH43_XynB-like"/>
    <property type="match status" value="1"/>
</dbReference>
<evidence type="ECO:0000256" key="5">
    <source>
        <dbReference type="PIRSR" id="PIRSR606710-2"/>
    </source>
</evidence>
<protein>
    <submittedName>
        <fullName evidence="8">Xylosidase/arabinosidase XylB</fullName>
    </submittedName>
</protein>
<gene>
    <name evidence="8" type="ORF">CSTERTH_12220</name>
</gene>
<accession>A0A1B1YG68</accession>
<evidence type="ECO:0000313" key="8">
    <source>
        <dbReference type="EMBL" id="ANW99745.1"/>
    </source>
</evidence>
<evidence type="ECO:0000259" key="7">
    <source>
        <dbReference type="Pfam" id="PF17851"/>
    </source>
</evidence>
<reference evidence="8 9" key="1">
    <citation type="submission" date="2016-02" db="EMBL/GenBank/DDBJ databases">
        <title>Comparison of Clostridium stercorarium subspecies using comparative genomics and transcriptomics.</title>
        <authorList>
            <person name="Schellenberg J."/>
            <person name="Thallinger G."/>
            <person name="Levin D.B."/>
            <person name="Zhang X."/>
            <person name="Alvare G."/>
            <person name="Fristensky B."/>
            <person name="Sparling R."/>
        </authorList>
    </citation>
    <scope>NUCLEOTIDE SEQUENCE [LARGE SCALE GENOMIC DNA]</scope>
    <source>
        <strain evidence="8 9">DSM 2910</strain>
    </source>
</reference>
<proteinExistence type="inferred from homology"/>
<dbReference type="EMBL" id="CP014672">
    <property type="protein sequence ID" value="ANW99745.1"/>
    <property type="molecule type" value="Genomic_DNA"/>
</dbReference>
<feature type="site" description="Important for catalytic activity, responsible for pKa modulation of the active site Glu and correct orientation of both the proton donor and substrate" evidence="5">
    <location>
        <position position="122"/>
    </location>
</feature>
<dbReference type="GO" id="GO:0005975">
    <property type="term" value="P:carbohydrate metabolic process"/>
    <property type="evidence" value="ECO:0007669"/>
    <property type="project" value="InterPro"/>
</dbReference>
<dbReference type="InterPro" id="IPR051795">
    <property type="entry name" value="Glycosyl_Hydrlase_43"/>
</dbReference>
<feature type="active site" description="Proton donor" evidence="4">
    <location>
        <position position="178"/>
    </location>
</feature>
<dbReference type="InterPro" id="IPR023296">
    <property type="entry name" value="Glyco_hydro_beta-prop_sf"/>
</dbReference>
<feature type="active site" description="Proton acceptor" evidence="4">
    <location>
        <position position="14"/>
    </location>
</feature>
<keyword evidence="2 6" id="KW-0378">Hydrolase</keyword>
<feature type="domain" description="Beta-xylosidase C-terminal Concanavalin A-like" evidence="7">
    <location>
        <begin position="314"/>
        <end position="501"/>
    </location>
</feature>
<dbReference type="Gene3D" id="2.60.120.200">
    <property type="match status" value="1"/>
</dbReference>
<dbReference type="PANTHER" id="PTHR42812:SF12">
    <property type="entry name" value="BETA-XYLOSIDASE-RELATED"/>
    <property type="match status" value="1"/>
</dbReference>
<dbReference type="SUPFAM" id="SSF75005">
    <property type="entry name" value="Arabinanase/levansucrase/invertase"/>
    <property type="match status" value="1"/>
</dbReference>
<evidence type="ECO:0000256" key="1">
    <source>
        <dbReference type="ARBA" id="ARBA00009865"/>
    </source>
</evidence>
<dbReference type="InterPro" id="IPR013320">
    <property type="entry name" value="ConA-like_dom_sf"/>
</dbReference>
<evidence type="ECO:0000256" key="3">
    <source>
        <dbReference type="ARBA" id="ARBA00023295"/>
    </source>
</evidence>
<evidence type="ECO:0000256" key="2">
    <source>
        <dbReference type="ARBA" id="ARBA00022801"/>
    </source>
</evidence>
<evidence type="ECO:0000256" key="6">
    <source>
        <dbReference type="RuleBase" id="RU361187"/>
    </source>
</evidence>
<dbReference type="OrthoDB" id="9801455at2"/>
<dbReference type="Pfam" id="PF04616">
    <property type="entry name" value="Glyco_hydro_43"/>
    <property type="match status" value="1"/>
</dbReference>
<organism evidence="8 9">
    <name type="scientific">Thermoclostridium stercorarium subsp. thermolacticum DSM 2910</name>
    <dbReference type="NCBI Taxonomy" id="1121336"/>
    <lineage>
        <taxon>Bacteria</taxon>
        <taxon>Bacillati</taxon>
        <taxon>Bacillota</taxon>
        <taxon>Clostridia</taxon>
        <taxon>Eubacteriales</taxon>
        <taxon>Oscillospiraceae</taxon>
        <taxon>Thermoclostridium</taxon>
    </lineage>
</organism>
<dbReference type="Pfam" id="PF17851">
    <property type="entry name" value="GH43_C2"/>
    <property type="match status" value="1"/>
</dbReference>
<evidence type="ECO:0000256" key="4">
    <source>
        <dbReference type="PIRSR" id="PIRSR606710-1"/>
    </source>
</evidence>
<dbReference type="SUPFAM" id="SSF49899">
    <property type="entry name" value="Concanavalin A-like lectins/glucanases"/>
    <property type="match status" value="1"/>
</dbReference>
<evidence type="ECO:0000313" key="9">
    <source>
        <dbReference type="Proteomes" id="UP000092971"/>
    </source>
</evidence>
<keyword evidence="3 6" id="KW-0326">Glycosidase</keyword>
<dbReference type="AlphaFoldDB" id="A0A1B1YG68"/>
<dbReference type="InterPro" id="IPR006710">
    <property type="entry name" value="Glyco_hydro_43"/>
</dbReference>
<dbReference type="GO" id="GO:0004553">
    <property type="term" value="F:hydrolase activity, hydrolyzing O-glycosyl compounds"/>
    <property type="evidence" value="ECO:0007669"/>
    <property type="project" value="InterPro"/>
</dbReference>
<dbReference type="PANTHER" id="PTHR42812">
    <property type="entry name" value="BETA-XYLOSIDASE"/>
    <property type="match status" value="1"/>
</dbReference>
<sequence length="510" mass="57457">MRYHNPIIPGFYPDPSICKKGDDYYLVTSSFEFFPGVPIFHSKDLVNWKQIGHCLTRKSQLDLEGVPCSKGIYAPTIRYNPNDDMFYMVTTNVTKGGNFYVTAKDPAGEWSDPIWVEQGGIDPSLFFDDDGSAHFISNARDRSVSGAGFLCAPIDLKTGKFLRPATPLWGGTGESAPEGPHIYKIGGWYYQMIAEGGTELGHMVTIARSRELYGKYEPCPFNPILTHRHRKGDIIQATGHADLIEDNDGNWWAVFLGYRQTHQYFHHLGRETFLAPVSWRDGWPVINNGEAIKLVMEGPGSAVQTLSTDYETDFTSGIDFNWVHLRNPQEGACEAGPNGLILRGNSYTLSDIGNPAFLGIRQRDLSNRVEVDMIFSPKLNYEEAGFTIYYKCDAHMDVYISRVNNENYLFFRKVVGEINHEAARVPLDIDRITIRVIADKLEYRVYAVVNGAEIYLGKGLTRHVSTEAHELGFTGVFYALYATGNGRNCETEALFTRFSYKGFDREDISL</sequence>
<dbReference type="Gene3D" id="2.115.10.20">
    <property type="entry name" value="Glycosyl hydrolase domain, family 43"/>
    <property type="match status" value="1"/>
</dbReference>
<name>A0A1B1YG68_THEST</name>
<dbReference type="RefSeq" id="WP_015360186.1">
    <property type="nucleotide sequence ID" value="NZ_CP014672.1"/>
</dbReference>